<dbReference type="SUPFAM" id="SSF53649">
    <property type="entry name" value="Alkaline phosphatase-like"/>
    <property type="match status" value="1"/>
</dbReference>
<dbReference type="PANTHER" id="PTHR47371">
    <property type="entry name" value="LIPOTEICHOIC ACID SYNTHASE"/>
    <property type="match status" value="1"/>
</dbReference>
<feature type="transmembrane region" description="Helical" evidence="6">
    <location>
        <begin position="38"/>
        <end position="56"/>
    </location>
</feature>
<feature type="transmembrane region" description="Helical" evidence="6">
    <location>
        <begin position="149"/>
        <end position="171"/>
    </location>
</feature>
<feature type="domain" description="Sulfatase N-terminal" evidence="7">
    <location>
        <begin position="198"/>
        <end position="487"/>
    </location>
</feature>
<feature type="transmembrane region" description="Helical" evidence="6">
    <location>
        <begin position="7"/>
        <end position="26"/>
    </location>
</feature>
<protein>
    <submittedName>
        <fullName evidence="8">Phosphoglycerol transferase</fullName>
    </submittedName>
</protein>
<dbReference type="InterPro" id="IPR017850">
    <property type="entry name" value="Alkaline_phosphatase_core_sf"/>
</dbReference>
<dbReference type="PANTHER" id="PTHR47371:SF3">
    <property type="entry name" value="PHOSPHOGLYCEROL TRANSFERASE I"/>
    <property type="match status" value="1"/>
</dbReference>
<sequence>MGKVLKKLYLFAMTLAFAGIFGLISMRVFPLSLQTKAIVGPLIILHFLVMAVAVLLKKPRWRSLDMTSAALLVAALVVVLPFSFMSTAFGVGDFSSLLITFAENRAGQMFAVGLEGFVPEFLTEALKGIVILIAGFAMVRYVSMGRGTVIVASLALLLLNPLTYFAFRLFVPHPDQLAIQQDVKNLAPNILSKPEAQKNLVIVYLESLERTYADLPISEAAFAPFAKWEDQGLAFKNIQQSKSVFFTAGGLVATQCGVPMLPRGVFNSQKRIRDDLDVIPEETDFLLGATCLGDILTRDGYNASYINGSALTIYSKGAFFKSHNYQRVMGFESYEGHKTETRRNVWGMDDDLLFERVEAELAALASEGKPFLLSTLTLGTHGPTGYPDGTCRDSTFTSNKILNAMECSAGHVRSLVEKIDSLGLSESTIVVLASDHLAYRNSLDDQLMEVKDTRRNYFTVLGADAATNLREGTALDIYPTLLELLGYELEGNRAGLGRSLIGESPTLPESIGADRLEEAIRYNTDLQKAIWNIP</sequence>
<dbReference type="GO" id="GO:0005886">
    <property type="term" value="C:plasma membrane"/>
    <property type="evidence" value="ECO:0007669"/>
    <property type="project" value="UniProtKB-SubCell"/>
</dbReference>
<dbReference type="CDD" id="cd16015">
    <property type="entry name" value="LTA_synthase"/>
    <property type="match status" value="1"/>
</dbReference>
<dbReference type="Gene3D" id="3.40.720.10">
    <property type="entry name" value="Alkaline Phosphatase, subunit A"/>
    <property type="match status" value="1"/>
</dbReference>
<gene>
    <name evidence="8" type="ORF">SAMN04488044_1668</name>
</gene>
<name>A0A1M5NYW9_9RHOB</name>
<evidence type="ECO:0000313" key="9">
    <source>
        <dbReference type="Proteomes" id="UP000184211"/>
    </source>
</evidence>
<keyword evidence="4 6" id="KW-1133">Transmembrane helix</keyword>
<evidence type="ECO:0000256" key="4">
    <source>
        <dbReference type="ARBA" id="ARBA00022989"/>
    </source>
</evidence>
<reference evidence="9" key="1">
    <citation type="submission" date="2016-11" db="EMBL/GenBank/DDBJ databases">
        <authorList>
            <person name="Varghese N."/>
            <person name="Submissions S."/>
        </authorList>
    </citation>
    <scope>NUCLEOTIDE SEQUENCE [LARGE SCALE GENOMIC DNA]</scope>
    <source>
        <strain evidence="9">DSM 28223</strain>
    </source>
</reference>
<keyword evidence="3 6" id="KW-0812">Transmembrane</keyword>
<evidence type="ECO:0000256" key="2">
    <source>
        <dbReference type="ARBA" id="ARBA00022475"/>
    </source>
</evidence>
<evidence type="ECO:0000313" key="8">
    <source>
        <dbReference type="EMBL" id="SHG94688.1"/>
    </source>
</evidence>
<feature type="transmembrane region" description="Helical" evidence="6">
    <location>
        <begin position="68"/>
        <end position="91"/>
    </location>
</feature>
<evidence type="ECO:0000256" key="3">
    <source>
        <dbReference type="ARBA" id="ARBA00022692"/>
    </source>
</evidence>
<dbReference type="OrthoDB" id="9760224at2"/>
<evidence type="ECO:0000256" key="1">
    <source>
        <dbReference type="ARBA" id="ARBA00004651"/>
    </source>
</evidence>
<dbReference type="Proteomes" id="UP000184211">
    <property type="component" value="Unassembled WGS sequence"/>
</dbReference>
<feature type="transmembrane region" description="Helical" evidence="6">
    <location>
        <begin position="125"/>
        <end position="142"/>
    </location>
</feature>
<proteinExistence type="predicted"/>
<comment type="subcellular location">
    <subcellularLocation>
        <location evidence="1">Cell membrane</location>
        <topology evidence="1">Multi-pass membrane protein</topology>
    </subcellularLocation>
</comment>
<dbReference type="EMBL" id="FQWM01000002">
    <property type="protein sequence ID" value="SHG94688.1"/>
    <property type="molecule type" value="Genomic_DNA"/>
</dbReference>
<keyword evidence="5 6" id="KW-0472">Membrane</keyword>
<dbReference type="Pfam" id="PF00884">
    <property type="entry name" value="Sulfatase"/>
    <property type="match status" value="1"/>
</dbReference>
<accession>A0A1M5NYW9</accession>
<evidence type="ECO:0000256" key="6">
    <source>
        <dbReference type="SAM" id="Phobius"/>
    </source>
</evidence>
<keyword evidence="8" id="KW-0808">Transferase</keyword>
<dbReference type="AlphaFoldDB" id="A0A1M5NYW9"/>
<keyword evidence="2" id="KW-1003">Cell membrane</keyword>
<evidence type="ECO:0000256" key="5">
    <source>
        <dbReference type="ARBA" id="ARBA00023136"/>
    </source>
</evidence>
<dbReference type="STRING" id="870908.SAMN04488044_1668"/>
<dbReference type="InterPro" id="IPR000917">
    <property type="entry name" value="Sulfatase_N"/>
</dbReference>
<organism evidence="8 9">
    <name type="scientific">Cognatishimia maritima</name>
    <dbReference type="NCBI Taxonomy" id="870908"/>
    <lineage>
        <taxon>Bacteria</taxon>
        <taxon>Pseudomonadati</taxon>
        <taxon>Pseudomonadota</taxon>
        <taxon>Alphaproteobacteria</taxon>
        <taxon>Rhodobacterales</taxon>
        <taxon>Paracoccaceae</taxon>
        <taxon>Cognatishimia</taxon>
    </lineage>
</organism>
<dbReference type="InterPro" id="IPR050448">
    <property type="entry name" value="OpgB/LTA_synthase_biosynth"/>
</dbReference>
<evidence type="ECO:0000259" key="7">
    <source>
        <dbReference type="Pfam" id="PF00884"/>
    </source>
</evidence>
<keyword evidence="9" id="KW-1185">Reference proteome</keyword>
<dbReference type="GO" id="GO:0016740">
    <property type="term" value="F:transferase activity"/>
    <property type="evidence" value="ECO:0007669"/>
    <property type="project" value="UniProtKB-KW"/>
</dbReference>